<sequence>MVAFFRPAETLLGHEYIIQYVPALHKACLVRPDNLGELHTKPASEGLSQNFIKTSQEGDRSPIIELGPVPEFGNKGVDPFVDERRNSSCSEHCRTSVKKRWGDLRFEFLEEFHRNAVMTWGPPFGERSDCFRDVFEGEVLDKHLVHCWRDLDRDTFLAFLLGLPCARGRGIRGVKFGIKTRDVESQIALTPDYSFLGFELPKESFLFPNAMEIKEGF</sequence>
<dbReference type="Proteomes" id="UP001497522">
    <property type="component" value="Chromosome 2"/>
</dbReference>
<reference evidence="1 2" key="1">
    <citation type="submission" date="2024-03" db="EMBL/GenBank/DDBJ databases">
        <authorList>
            <consortium name="ELIXIR-Norway"/>
            <consortium name="Elixir Norway"/>
        </authorList>
    </citation>
    <scope>NUCLEOTIDE SEQUENCE [LARGE SCALE GENOMIC DNA]</scope>
</reference>
<gene>
    <name evidence="1" type="ORF">CSSPJE1EN2_LOCUS14349</name>
</gene>
<keyword evidence="2" id="KW-1185">Reference proteome</keyword>
<dbReference type="EMBL" id="OZ023703">
    <property type="protein sequence ID" value="CAK9871706.1"/>
    <property type="molecule type" value="Genomic_DNA"/>
</dbReference>
<accession>A0ABP1B920</accession>
<proteinExistence type="predicted"/>
<evidence type="ECO:0000313" key="2">
    <source>
        <dbReference type="Proteomes" id="UP001497522"/>
    </source>
</evidence>
<name>A0ABP1B920_9BRYO</name>
<organism evidence="1 2">
    <name type="scientific">Sphagnum jensenii</name>
    <dbReference type="NCBI Taxonomy" id="128206"/>
    <lineage>
        <taxon>Eukaryota</taxon>
        <taxon>Viridiplantae</taxon>
        <taxon>Streptophyta</taxon>
        <taxon>Embryophyta</taxon>
        <taxon>Bryophyta</taxon>
        <taxon>Sphagnophytina</taxon>
        <taxon>Sphagnopsida</taxon>
        <taxon>Sphagnales</taxon>
        <taxon>Sphagnaceae</taxon>
        <taxon>Sphagnum</taxon>
    </lineage>
</organism>
<evidence type="ECO:0000313" key="1">
    <source>
        <dbReference type="EMBL" id="CAK9871706.1"/>
    </source>
</evidence>
<protein>
    <submittedName>
        <fullName evidence="1">Uncharacterized protein</fullName>
    </submittedName>
</protein>